<keyword evidence="3" id="KW-1185">Reference proteome</keyword>
<organism evidence="2 3">
    <name type="scientific">Aplosporella prunicola CBS 121167</name>
    <dbReference type="NCBI Taxonomy" id="1176127"/>
    <lineage>
        <taxon>Eukaryota</taxon>
        <taxon>Fungi</taxon>
        <taxon>Dikarya</taxon>
        <taxon>Ascomycota</taxon>
        <taxon>Pezizomycotina</taxon>
        <taxon>Dothideomycetes</taxon>
        <taxon>Dothideomycetes incertae sedis</taxon>
        <taxon>Botryosphaeriales</taxon>
        <taxon>Aplosporellaceae</taxon>
        <taxon>Aplosporella</taxon>
    </lineage>
</organism>
<evidence type="ECO:0000256" key="1">
    <source>
        <dbReference type="SAM" id="Phobius"/>
    </source>
</evidence>
<proteinExistence type="predicted"/>
<feature type="transmembrane region" description="Helical" evidence="1">
    <location>
        <begin position="31"/>
        <end position="49"/>
    </location>
</feature>
<keyword evidence="1" id="KW-1133">Transmembrane helix</keyword>
<protein>
    <submittedName>
        <fullName evidence="2">Uncharacterized protein</fullName>
    </submittedName>
</protein>
<dbReference type="RefSeq" id="XP_033394599.1">
    <property type="nucleotide sequence ID" value="XM_033541014.1"/>
</dbReference>
<dbReference type="EMBL" id="ML995495">
    <property type="protein sequence ID" value="KAF2138886.1"/>
    <property type="molecule type" value="Genomic_DNA"/>
</dbReference>
<accession>A0A6A6B4U9</accession>
<sequence>MVEGWRVLFLALALFVSFYVHHLVLCVARCRAVYCLVVNVCLLYLYIFIRLRAEYKARANSTYYAEGNFLSSALYD</sequence>
<evidence type="ECO:0000313" key="3">
    <source>
        <dbReference type="Proteomes" id="UP000799438"/>
    </source>
</evidence>
<dbReference type="AlphaFoldDB" id="A0A6A6B4U9"/>
<evidence type="ECO:0000313" key="2">
    <source>
        <dbReference type="EMBL" id="KAF2138886.1"/>
    </source>
</evidence>
<gene>
    <name evidence="2" type="ORF">K452DRAFT_290536</name>
</gene>
<reference evidence="2" key="1">
    <citation type="journal article" date="2020" name="Stud. Mycol.">
        <title>101 Dothideomycetes genomes: a test case for predicting lifestyles and emergence of pathogens.</title>
        <authorList>
            <person name="Haridas S."/>
            <person name="Albert R."/>
            <person name="Binder M."/>
            <person name="Bloem J."/>
            <person name="Labutti K."/>
            <person name="Salamov A."/>
            <person name="Andreopoulos B."/>
            <person name="Baker S."/>
            <person name="Barry K."/>
            <person name="Bills G."/>
            <person name="Bluhm B."/>
            <person name="Cannon C."/>
            <person name="Castanera R."/>
            <person name="Culley D."/>
            <person name="Daum C."/>
            <person name="Ezra D."/>
            <person name="Gonzalez J."/>
            <person name="Henrissat B."/>
            <person name="Kuo A."/>
            <person name="Liang C."/>
            <person name="Lipzen A."/>
            <person name="Lutzoni F."/>
            <person name="Magnuson J."/>
            <person name="Mondo S."/>
            <person name="Nolan M."/>
            <person name="Ohm R."/>
            <person name="Pangilinan J."/>
            <person name="Park H.-J."/>
            <person name="Ramirez L."/>
            <person name="Alfaro M."/>
            <person name="Sun H."/>
            <person name="Tritt A."/>
            <person name="Yoshinaga Y."/>
            <person name="Zwiers L.-H."/>
            <person name="Turgeon B."/>
            <person name="Goodwin S."/>
            <person name="Spatafora J."/>
            <person name="Crous P."/>
            <person name="Grigoriev I."/>
        </authorList>
    </citation>
    <scope>NUCLEOTIDE SEQUENCE</scope>
    <source>
        <strain evidence="2">CBS 121167</strain>
    </source>
</reference>
<dbReference type="Proteomes" id="UP000799438">
    <property type="component" value="Unassembled WGS sequence"/>
</dbReference>
<dbReference type="GeneID" id="54298510"/>
<feature type="transmembrane region" description="Helical" evidence="1">
    <location>
        <begin position="7"/>
        <end position="25"/>
    </location>
</feature>
<name>A0A6A6B4U9_9PEZI</name>
<keyword evidence="1" id="KW-0472">Membrane</keyword>
<keyword evidence="1" id="KW-0812">Transmembrane</keyword>